<name>A0A1E3K5A8_9TREE</name>
<accession>A0A1E3K5A8</accession>
<dbReference type="OrthoDB" id="27603at2759"/>
<proteinExistence type="predicted"/>
<dbReference type="AlphaFoldDB" id="A0A1E3K5A8"/>
<evidence type="ECO:0000313" key="2">
    <source>
        <dbReference type="Proteomes" id="UP000094819"/>
    </source>
</evidence>
<dbReference type="Proteomes" id="UP000094819">
    <property type="component" value="Unassembled WGS sequence"/>
</dbReference>
<dbReference type="GeneID" id="30189217"/>
<feature type="non-terminal residue" evidence="1">
    <location>
        <position position="1"/>
    </location>
</feature>
<evidence type="ECO:0000313" key="1">
    <source>
        <dbReference type="EMBL" id="ODO08279.1"/>
    </source>
</evidence>
<sequence length="367" mass="40798">AAQTGQERMRRKGLALGCKVIEAREDEGELFGAAALGFLSSFIASEPAEGRPQCFVRKVTLGYCRRHSSGLDETTVNETWASEAGERGEVEELHERLQSHLQHYTEPSPANVGTTTYAGVGPLVTTWLWYSNAPGIPIVVVCLRRPISWIMLPRMWECKMVPLGFTLQPTTYALLKWYLLHRLCIVPPPLNTPPVSAPAIVGSTKFPFNHLANVLDRDAVMVLYWVASLAPLIHCPFLRRGRTGLPCQLRLPHRLPQRELQRPPLCPHRSGSPPHRPSRIFSCSYASVNSFTQRVLDPIEHASSPGQETWDNACAIDDIVSFLCSDISDEQPAFMQGQGKALSERGIVTVVCEGERGCWWCGARYGL</sequence>
<gene>
    <name evidence="1" type="ORF">L198_00002</name>
</gene>
<dbReference type="RefSeq" id="XP_019035136.1">
    <property type="nucleotide sequence ID" value="XM_019172194.1"/>
</dbReference>
<keyword evidence="2" id="KW-1185">Reference proteome</keyword>
<reference evidence="1 2" key="1">
    <citation type="submission" date="2016-06" db="EMBL/GenBank/DDBJ databases">
        <title>Evolution of pathogenesis and genome organization in the Tremellales.</title>
        <authorList>
            <person name="Cuomo C."/>
            <person name="Litvintseva A."/>
            <person name="Heitman J."/>
            <person name="Chen Y."/>
            <person name="Sun S."/>
            <person name="Springer D."/>
            <person name="Dromer F."/>
            <person name="Young S."/>
            <person name="Zeng Q."/>
            <person name="Chapman S."/>
            <person name="Gujja S."/>
            <person name="Saif S."/>
            <person name="Birren B."/>
        </authorList>
    </citation>
    <scope>NUCLEOTIDE SEQUENCE [LARGE SCALE GENOMIC DNA]</scope>
    <source>
        <strain evidence="1 2">CBS 7118</strain>
    </source>
</reference>
<comment type="caution">
    <text evidence="1">The sequence shown here is derived from an EMBL/GenBank/DDBJ whole genome shotgun (WGS) entry which is preliminary data.</text>
</comment>
<dbReference type="EMBL" id="AWGH01000001">
    <property type="protein sequence ID" value="ODO08279.1"/>
    <property type="molecule type" value="Genomic_DNA"/>
</dbReference>
<protein>
    <submittedName>
        <fullName evidence="1">Uncharacterized protein</fullName>
    </submittedName>
</protein>
<organism evidence="1 2">
    <name type="scientific">Cryptococcus wingfieldii CBS 7118</name>
    <dbReference type="NCBI Taxonomy" id="1295528"/>
    <lineage>
        <taxon>Eukaryota</taxon>
        <taxon>Fungi</taxon>
        <taxon>Dikarya</taxon>
        <taxon>Basidiomycota</taxon>
        <taxon>Agaricomycotina</taxon>
        <taxon>Tremellomycetes</taxon>
        <taxon>Tremellales</taxon>
        <taxon>Cryptococcaceae</taxon>
        <taxon>Cryptococcus</taxon>
    </lineage>
</organism>